<dbReference type="CDD" id="cd08991">
    <property type="entry name" value="GH43_HoAraf43-like"/>
    <property type="match status" value="1"/>
</dbReference>
<dbReference type="InterPro" id="IPR023296">
    <property type="entry name" value="Glyco_hydro_beta-prop_sf"/>
</dbReference>
<name>A0A5M9ZSD1_9BIFI</name>
<dbReference type="SUPFAM" id="SSF75005">
    <property type="entry name" value="Arabinanase/levansucrase/invertase"/>
    <property type="match status" value="1"/>
</dbReference>
<dbReference type="Gene3D" id="2.60.120.560">
    <property type="entry name" value="Exo-inulinase, domain 1"/>
    <property type="match status" value="1"/>
</dbReference>
<dbReference type="InterPro" id="IPR006710">
    <property type="entry name" value="Glyco_hydro_43"/>
</dbReference>
<dbReference type="GO" id="GO:0005975">
    <property type="term" value="P:carbohydrate metabolic process"/>
    <property type="evidence" value="ECO:0007669"/>
    <property type="project" value="InterPro"/>
</dbReference>
<keyword evidence="3" id="KW-0378">Hydrolase</keyword>
<reference evidence="7 8" key="1">
    <citation type="journal article" date="2019" name="Syst. Appl. Microbiol.">
        <title>Characterization of Bifidobacterium species in feaces of the Egyptian fruit bat: Description of B. vespertilionis sp. nov. and B. rousetti sp. nov.</title>
        <authorList>
            <person name="Modesto M."/>
            <person name="Satti M."/>
            <person name="Watanabe K."/>
            <person name="Puglisi E."/>
            <person name="Morelli L."/>
            <person name="Huang C.-H."/>
            <person name="Liou J.-S."/>
            <person name="Miyashita M."/>
            <person name="Tamura T."/>
            <person name="Saito S."/>
            <person name="Mori K."/>
            <person name="Huang L."/>
            <person name="Sciavilla P."/>
            <person name="Sandri C."/>
            <person name="Spiezio C."/>
            <person name="Vitali F."/>
            <person name="Cavalieri D."/>
            <person name="Perpetuini G."/>
            <person name="Tofalo R."/>
            <person name="Bonetti A."/>
            <person name="Arita M."/>
            <person name="Mattarelli P."/>
        </authorList>
    </citation>
    <scope>NUCLEOTIDE SEQUENCE [LARGE SCALE GENOMIC DNA]</scope>
    <source>
        <strain evidence="7 8">RST17</strain>
    </source>
</reference>
<evidence type="ECO:0000313" key="7">
    <source>
        <dbReference type="EMBL" id="KAA8829732.1"/>
    </source>
</evidence>
<feature type="site" description="Important for catalytic activity, responsible for pKa modulation of the active site Glu and correct orientation of both the proton donor and substrate" evidence="5">
    <location>
        <position position="157"/>
    </location>
</feature>
<feature type="region of interest" description="Disordered" evidence="6">
    <location>
        <begin position="700"/>
        <end position="728"/>
    </location>
</feature>
<dbReference type="AlphaFoldDB" id="A0A5M9ZSD1"/>
<proteinExistence type="inferred from homology"/>
<feature type="compositionally biased region" description="Low complexity" evidence="6">
    <location>
        <begin position="706"/>
        <end position="728"/>
    </location>
</feature>
<dbReference type="RefSeq" id="WP_150378618.1">
    <property type="nucleotide sequence ID" value="NZ_RZUH01000001.1"/>
</dbReference>
<dbReference type="PANTHER" id="PTHR43817:SF1">
    <property type="entry name" value="HYDROLASE, FAMILY 43, PUTATIVE (AFU_ORTHOLOGUE AFUA_3G01660)-RELATED"/>
    <property type="match status" value="1"/>
</dbReference>
<dbReference type="Gene3D" id="2.115.10.20">
    <property type="entry name" value="Glycosyl hydrolase domain, family 43"/>
    <property type="match status" value="1"/>
</dbReference>
<comment type="caution">
    <text evidence="7">The sequence shown here is derived from an EMBL/GenBank/DDBJ whole genome shotgun (WGS) entry which is preliminary data.</text>
</comment>
<evidence type="ECO:0000256" key="6">
    <source>
        <dbReference type="SAM" id="MobiDB-lite"/>
    </source>
</evidence>
<accession>A0A5M9ZSD1</accession>
<comment type="similarity">
    <text evidence="1">Belongs to the glycosyl hydrolase 43 family.</text>
</comment>
<gene>
    <name evidence="7" type="ORF">EMO91_01825</name>
</gene>
<evidence type="ECO:0000256" key="3">
    <source>
        <dbReference type="ARBA" id="ARBA00022801"/>
    </source>
</evidence>
<sequence>MMTATTITPAVRVAESDFAREVEAGSASGAITPITERFYVNPVPYADGKAHTAPDPFVLRYRDLYYCYATDEHGILVSTSSDLVHWASHGFCYTESGRRNFWAPSVILINGVFHMYFSNMPADETDTHTEIMRVAVSADPLGPFEKKAELFDTFAIDSQVVYGDDGHLYLLYADNQVTGLSDDRPGTSVMIDRMATPFRREGRPRPLIVPTMDEEIFARNRFGDGRDWHTVEGATYFTYRDRAFITYSANAYEHEDYFVGYSAATLPDDPADAHIDTLDWVKQLNGSSFDPLLIRSPQVEGTGHNSIVKAPNAIDDWIVYHGRNAADELYVGTEQRVMRIDPLYYAEGGLDTIGPTADAQDAPLAGTVHDDFVVGLGSGWTVVSGGAHPADDAALVADDADAFIAVAGAASATQVVDVWAKAPVTPLGARFGIVARYEDEQNLTKVEIDAGRNLIAVIDVIGDVASERVVRSGFDGLDLTAWHEYRVERRYCRLDVSIDGRRFASCTISDAPGRTGLFALRTAASFSAYAATEHVNLWDARLRDLGREVQADGRLVIEDGVRPRGVKPVTLTADASLEGNRYVLDFASHTDRGQTLLAVGDYRMSITSGGVSLMRDGETLEPIDLPVRLREFDDRIRRDRFGRAVLTVRIEALHGVMRLHVRGRSWQVPLASVDERIRVTLDRTSLTGYARTSLVSAEGFAENPNRGSSVSGASSSSPAERSVTPSRS</sequence>
<protein>
    <submittedName>
        <fullName evidence="7">Beta-xylosidase</fullName>
    </submittedName>
</protein>
<evidence type="ECO:0000313" key="8">
    <source>
        <dbReference type="Proteomes" id="UP000410049"/>
    </source>
</evidence>
<dbReference type="Pfam" id="PF04616">
    <property type="entry name" value="Glyco_hydro_43"/>
    <property type="match status" value="1"/>
</dbReference>
<evidence type="ECO:0000256" key="5">
    <source>
        <dbReference type="PIRSR" id="PIRSR606710-2"/>
    </source>
</evidence>
<dbReference type="EMBL" id="RZUH01000001">
    <property type="protein sequence ID" value="KAA8829732.1"/>
    <property type="molecule type" value="Genomic_DNA"/>
</dbReference>
<evidence type="ECO:0000256" key="4">
    <source>
        <dbReference type="ARBA" id="ARBA00023295"/>
    </source>
</evidence>
<dbReference type="GO" id="GO:0004553">
    <property type="term" value="F:hydrolase activity, hydrolyzing O-glycosyl compounds"/>
    <property type="evidence" value="ECO:0007669"/>
    <property type="project" value="InterPro"/>
</dbReference>
<evidence type="ECO:0000256" key="1">
    <source>
        <dbReference type="ARBA" id="ARBA00009865"/>
    </source>
</evidence>
<organism evidence="7 8">
    <name type="scientific">Bifidobacterium myosotis</name>
    <dbReference type="NCBI Taxonomy" id="1630166"/>
    <lineage>
        <taxon>Bacteria</taxon>
        <taxon>Bacillati</taxon>
        <taxon>Actinomycetota</taxon>
        <taxon>Actinomycetes</taxon>
        <taxon>Bifidobacteriales</taxon>
        <taxon>Bifidobacteriaceae</taxon>
        <taxon>Bifidobacterium</taxon>
    </lineage>
</organism>
<keyword evidence="2" id="KW-0732">Signal</keyword>
<evidence type="ECO:0000256" key="2">
    <source>
        <dbReference type="ARBA" id="ARBA00022729"/>
    </source>
</evidence>
<dbReference type="PANTHER" id="PTHR43817">
    <property type="entry name" value="GLYCOSYL HYDROLASE"/>
    <property type="match status" value="1"/>
</dbReference>
<keyword evidence="4" id="KW-0326">Glycosidase</keyword>
<dbReference type="Proteomes" id="UP000410049">
    <property type="component" value="Unassembled WGS sequence"/>
</dbReference>